<evidence type="ECO:0000313" key="5">
    <source>
        <dbReference type="Proteomes" id="UP000028098"/>
    </source>
</evidence>
<proteinExistence type="predicted"/>
<dbReference type="EMBL" id="RJNO01000002">
    <property type="protein sequence ID" value="RSI77420.1"/>
    <property type="molecule type" value="Genomic_DNA"/>
</dbReference>
<gene>
    <name evidence="4" type="ORF">D8858_02170</name>
    <name evidence="3" type="ORF">D8860_05995</name>
    <name evidence="2" type="ORF">SK143_1337</name>
</gene>
<evidence type="ECO:0000313" key="7">
    <source>
        <dbReference type="Proteomes" id="UP000281197"/>
    </source>
</evidence>
<dbReference type="EMBL" id="RJNM01000010">
    <property type="protein sequence ID" value="RSI70487.1"/>
    <property type="molecule type" value="Genomic_DNA"/>
</dbReference>
<keyword evidence="1" id="KW-0812">Transmembrane</keyword>
<evidence type="ECO:0000313" key="2">
    <source>
        <dbReference type="EMBL" id="KEQ49395.1"/>
    </source>
</evidence>
<protein>
    <submittedName>
        <fullName evidence="2">Uncharacterized protein</fullName>
    </submittedName>
</protein>
<evidence type="ECO:0000313" key="3">
    <source>
        <dbReference type="EMBL" id="RSI70487.1"/>
    </source>
</evidence>
<reference evidence="6 7" key="2">
    <citation type="submission" date="2018-11" db="EMBL/GenBank/DDBJ databases">
        <title>Species Designations Belie Phenotypic and Genotypic Heterogeneity in Oral Streptococci.</title>
        <authorList>
            <person name="Velsko I."/>
        </authorList>
    </citation>
    <scope>NUCLEOTIDE SEQUENCE [LARGE SCALE GENOMIC DNA]</scope>
    <source>
        <strain evidence="4 7">BCC19</strain>
        <strain evidence="3 6">BCC50</strain>
    </source>
</reference>
<feature type="transmembrane region" description="Helical" evidence="1">
    <location>
        <begin position="171"/>
        <end position="191"/>
    </location>
</feature>
<sequence>MKPEELHAIASELGLQFDEDSRSIYGTQSGYLLFLQETDVKNQFRLCVSVSLNGNPADSEENELVWDEFKSESLPNLSTLSINQYLVSFVVKGAMRKSKTIEKLQTLITDLVAFLETHHFVQVCAYSGQEGPVGLYQLGDSIFLINEESYQLLKSNLQIEVDSYQNQKENVLLGAVGALLGALIGGAVALFIARLGYVAMVAGIVLGICTIKGYEILGRKISRKGIVISSIWMVITVFLVNQIDLAMEVVSKLGVEFAFAFRAVNELIFNGDFPKNYFYNLAMLAVFTLVGAGASISSVWSSHKTKGIVRKIA</sequence>
<evidence type="ECO:0000313" key="4">
    <source>
        <dbReference type="EMBL" id="RSI77420.1"/>
    </source>
</evidence>
<name>A0A081R2H2_STROR</name>
<dbReference type="Proteomes" id="UP000028098">
    <property type="component" value="Unassembled WGS sequence"/>
</dbReference>
<feature type="transmembrane region" description="Helical" evidence="1">
    <location>
        <begin position="226"/>
        <end position="243"/>
    </location>
</feature>
<accession>A0A081R2H2</accession>
<dbReference type="PATRIC" id="fig|1303.44.peg.1269"/>
<comment type="caution">
    <text evidence="2">The sequence shown here is derived from an EMBL/GenBank/DDBJ whole genome shotgun (WGS) entry which is preliminary data.</text>
</comment>
<evidence type="ECO:0000256" key="1">
    <source>
        <dbReference type="SAM" id="Phobius"/>
    </source>
</evidence>
<dbReference type="AlphaFoldDB" id="A0A081R2H2"/>
<dbReference type="Proteomes" id="UP000281197">
    <property type="component" value="Unassembled WGS sequence"/>
</dbReference>
<feature type="transmembrane region" description="Helical" evidence="1">
    <location>
        <begin position="277"/>
        <end position="300"/>
    </location>
</feature>
<dbReference type="EMBL" id="JPGB01000006">
    <property type="protein sequence ID" value="KEQ49395.1"/>
    <property type="molecule type" value="Genomic_DNA"/>
</dbReference>
<evidence type="ECO:0000313" key="6">
    <source>
        <dbReference type="Proteomes" id="UP000272687"/>
    </source>
</evidence>
<dbReference type="Proteomes" id="UP000272687">
    <property type="component" value="Unassembled WGS sequence"/>
</dbReference>
<reference evidence="2 5" key="1">
    <citation type="submission" date="2014-05" db="EMBL/GenBank/DDBJ databases">
        <authorList>
            <person name="Daugherty S.C."/>
            <person name="Tallon L.J."/>
            <person name="Sadzewicz L."/>
            <person name="Kilian M."/>
            <person name="Tettelin H."/>
        </authorList>
    </citation>
    <scope>NUCLEOTIDE SEQUENCE [LARGE SCALE GENOMIC DNA]</scope>
    <source>
        <strain evidence="2 5">SK143</strain>
    </source>
</reference>
<keyword evidence="1" id="KW-1133">Transmembrane helix</keyword>
<organism evidence="2 5">
    <name type="scientific">Streptococcus oralis</name>
    <dbReference type="NCBI Taxonomy" id="1303"/>
    <lineage>
        <taxon>Bacteria</taxon>
        <taxon>Bacillati</taxon>
        <taxon>Bacillota</taxon>
        <taxon>Bacilli</taxon>
        <taxon>Lactobacillales</taxon>
        <taxon>Streptococcaceae</taxon>
        <taxon>Streptococcus</taxon>
    </lineage>
</organism>
<feature type="transmembrane region" description="Helical" evidence="1">
    <location>
        <begin position="197"/>
        <end position="214"/>
    </location>
</feature>
<dbReference type="RefSeq" id="WP_042902760.1">
    <property type="nucleotide sequence ID" value="NZ_JALDVG010000001.1"/>
</dbReference>
<keyword evidence="1" id="KW-0472">Membrane</keyword>